<dbReference type="AlphaFoldDB" id="A0A4Q7MUC1"/>
<evidence type="ECO:0000313" key="3">
    <source>
        <dbReference type="EMBL" id="RZS71549.1"/>
    </source>
</evidence>
<sequence>MRSIQIACRLIVFSLLLAACQKVDYDNTVTGEGIETGTFRIQSPTTASTIALNAATPSAPLIIRWTAARPGVDKPITYKWIAVKKGEDISKYTYELPADNNGTATTLTITQEKLDLYLFSKGVPNKGSVELIWSIQASNGETQVLSQDQFQLTLTRFTDGATPFTLYGPEPIITTATVDPTSTTDFYQFKWQKSVPATGGPAVKYRVVFALEDGDFSDPLFSVASDNNGSDSALKMTYKQLSDSLDDNEQDDLSKENRLKWAVQAISGDWVQWSNVNNTMNILRQVRFYVVGKIDGWSEWKIDDPMQIIPDKAAGRYAKVFYAYLKLKAGNEFKFFKTKGDWNSGYGPISGSNGEYETGFNQGSGNFSVAADGVYRVTIDLSKNKVYIQNNQPGVIGEVQQPTWDVNNILRGYPVAHNKFMFLVNSDGTKKFKFNDGNNWNDAEPNQTRIFGMDGEKPGMLVSPGGDITAAGSPVSRLVWDGSDPQSLKYTTEAAHMYLIGDATAGGWDNANANLPELTYQGNGIWKGTNIPLTGTKQFKFLLKKGTWDFNYGSTAGEPAPLTGDIKEGGANIGVATTGNYTVEIDEYKRTYKVY</sequence>
<evidence type="ECO:0000256" key="1">
    <source>
        <dbReference type="SAM" id="SignalP"/>
    </source>
</evidence>
<evidence type="ECO:0000313" key="4">
    <source>
        <dbReference type="Proteomes" id="UP000293874"/>
    </source>
</evidence>
<feature type="chain" id="PRO_5020802924" evidence="1">
    <location>
        <begin position="19"/>
        <end position="595"/>
    </location>
</feature>
<feature type="signal peptide" evidence="1">
    <location>
        <begin position="1"/>
        <end position="18"/>
    </location>
</feature>
<proteinExistence type="predicted"/>
<accession>A0A4Q7MUC1</accession>
<dbReference type="Pfam" id="PF14292">
    <property type="entry name" value="SusE"/>
    <property type="match status" value="2"/>
</dbReference>
<dbReference type="GO" id="GO:0019867">
    <property type="term" value="C:outer membrane"/>
    <property type="evidence" value="ECO:0007669"/>
    <property type="project" value="InterPro"/>
</dbReference>
<dbReference type="Gene3D" id="2.60.40.3620">
    <property type="match status" value="2"/>
</dbReference>
<comment type="caution">
    <text evidence="3">The sequence shown here is derived from an EMBL/GenBank/DDBJ whole genome shotgun (WGS) entry which is preliminary data.</text>
</comment>
<dbReference type="InterPro" id="IPR025970">
    <property type="entry name" value="SusE"/>
</dbReference>
<feature type="domain" description="SusE outer membrane protein" evidence="2">
    <location>
        <begin position="160"/>
        <end position="245"/>
    </location>
</feature>
<gene>
    <name evidence="3" type="ORF">EV199_3454</name>
</gene>
<keyword evidence="4" id="KW-1185">Reference proteome</keyword>
<reference evidence="3 4" key="1">
    <citation type="submission" date="2019-02" db="EMBL/GenBank/DDBJ databases">
        <title>Genomic Encyclopedia of Type Strains, Phase IV (KMG-IV): sequencing the most valuable type-strain genomes for metagenomic binning, comparative biology and taxonomic classification.</title>
        <authorList>
            <person name="Goeker M."/>
        </authorList>
    </citation>
    <scope>NUCLEOTIDE SEQUENCE [LARGE SCALE GENOMIC DNA]</scope>
    <source>
        <strain evidence="3 4">DSM 18116</strain>
    </source>
</reference>
<dbReference type="OrthoDB" id="975117at2"/>
<evidence type="ECO:0000259" key="2">
    <source>
        <dbReference type="Pfam" id="PF14292"/>
    </source>
</evidence>
<name>A0A4Q7MUC1_9BACT</name>
<dbReference type="GO" id="GO:2001070">
    <property type="term" value="F:starch binding"/>
    <property type="evidence" value="ECO:0007669"/>
    <property type="project" value="InterPro"/>
</dbReference>
<dbReference type="Proteomes" id="UP000293874">
    <property type="component" value="Unassembled WGS sequence"/>
</dbReference>
<feature type="domain" description="SusE outer membrane protein" evidence="2">
    <location>
        <begin position="38"/>
        <end position="135"/>
    </location>
</feature>
<protein>
    <submittedName>
        <fullName evidence="3">Uncharacterized protein DUF5019</fullName>
    </submittedName>
</protein>
<keyword evidence="1" id="KW-0732">Signal</keyword>
<dbReference type="RefSeq" id="WP_130542041.1">
    <property type="nucleotide sequence ID" value="NZ_CP042431.1"/>
</dbReference>
<dbReference type="EMBL" id="SGXA01000002">
    <property type="protein sequence ID" value="RZS71549.1"/>
    <property type="molecule type" value="Genomic_DNA"/>
</dbReference>
<dbReference type="PROSITE" id="PS51257">
    <property type="entry name" value="PROKAR_LIPOPROTEIN"/>
    <property type="match status" value="1"/>
</dbReference>
<organism evidence="3 4">
    <name type="scientific">Pseudobacter ginsenosidimutans</name>
    <dbReference type="NCBI Taxonomy" id="661488"/>
    <lineage>
        <taxon>Bacteria</taxon>
        <taxon>Pseudomonadati</taxon>
        <taxon>Bacteroidota</taxon>
        <taxon>Chitinophagia</taxon>
        <taxon>Chitinophagales</taxon>
        <taxon>Chitinophagaceae</taxon>
        <taxon>Pseudobacter</taxon>
    </lineage>
</organism>